<feature type="chain" id="PRO_5047325725" description="Secreted protein" evidence="1">
    <location>
        <begin position="39"/>
        <end position="89"/>
    </location>
</feature>
<dbReference type="Proteomes" id="UP001150217">
    <property type="component" value="Unassembled WGS sequence"/>
</dbReference>
<keyword evidence="3" id="KW-1185">Reference proteome</keyword>
<reference evidence="2" key="1">
    <citation type="submission" date="2022-08" db="EMBL/GenBank/DDBJ databases">
        <title>A Global Phylogenomic Analysis of the Shiitake Genus Lentinula.</title>
        <authorList>
            <consortium name="DOE Joint Genome Institute"/>
            <person name="Sierra-Patev S."/>
            <person name="Min B."/>
            <person name="Naranjo-Ortiz M."/>
            <person name="Looney B."/>
            <person name="Konkel Z."/>
            <person name="Slot J.C."/>
            <person name="Sakamoto Y."/>
            <person name="Steenwyk J.L."/>
            <person name="Rokas A."/>
            <person name="Carro J."/>
            <person name="Camarero S."/>
            <person name="Ferreira P."/>
            <person name="Molpeceres G."/>
            <person name="Ruiz-Duenas F.J."/>
            <person name="Serrano A."/>
            <person name="Henrissat B."/>
            <person name="Drula E."/>
            <person name="Hughes K.W."/>
            <person name="Mata J.L."/>
            <person name="Ishikawa N.K."/>
            <person name="Vargas-Isla R."/>
            <person name="Ushijima S."/>
            <person name="Smith C.A."/>
            <person name="Ahrendt S."/>
            <person name="Andreopoulos W."/>
            <person name="He G."/>
            <person name="Labutti K."/>
            <person name="Lipzen A."/>
            <person name="Ng V."/>
            <person name="Riley R."/>
            <person name="Sandor L."/>
            <person name="Barry K."/>
            <person name="Martinez A.T."/>
            <person name="Xiao Y."/>
            <person name="Gibbons J.G."/>
            <person name="Terashima K."/>
            <person name="Grigoriev I.V."/>
            <person name="Hibbett D.S."/>
        </authorList>
    </citation>
    <scope>NUCLEOTIDE SEQUENCE</scope>
    <source>
        <strain evidence="2">RHP3577 ss4</strain>
    </source>
</reference>
<proteinExistence type="predicted"/>
<evidence type="ECO:0000256" key="1">
    <source>
        <dbReference type="SAM" id="SignalP"/>
    </source>
</evidence>
<sequence length="89" mass="10456">MAQMAHGFWGTVRSNAHGGRWRHMHALFCLLRFDLLSSFLIESIDRTRRLTVGENWGKWQSRRKSIERITSRTVLSYAFKAMKSQTTKL</sequence>
<organism evidence="2 3">
    <name type="scientific">Lentinula lateritia</name>
    <dbReference type="NCBI Taxonomy" id="40482"/>
    <lineage>
        <taxon>Eukaryota</taxon>
        <taxon>Fungi</taxon>
        <taxon>Dikarya</taxon>
        <taxon>Basidiomycota</taxon>
        <taxon>Agaricomycotina</taxon>
        <taxon>Agaricomycetes</taxon>
        <taxon>Agaricomycetidae</taxon>
        <taxon>Agaricales</taxon>
        <taxon>Marasmiineae</taxon>
        <taxon>Omphalotaceae</taxon>
        <taxon>Lentinula</taxon>
    </lineage>
</organism>
<gene>
    <name evidence="2" type="ORF">C8R41DRAFT_326950</name>
</gene>
<comment type="caution">
    <text evidence="2">The sequence shown here is derived from an EMBL/GenBank/DDBJ whole genome shotgun (WGS) entry which is preliminary data.</text>
</comment>
<keyword evidence="1" id="KW-0732">Signal</keyword>
<feature type="signal peptide" evidence="1">
    <location>
        <begin position="1"/>
        <end position="38"/>
    </location>
</feature>
<evidence type="ECO:0008006" key="4">
    <source>
        <dbReference type="Google" id="ProtNLM"/>
    </source>
</evidence>
<dbReference type="EMBL" id="JANVFT010000035">
    <property type="protein sequence ID" value="KAJ4493334.1"/>
    <property type="molecule type" value="Genomic_DNA"/>
</dbReference>
<accession>A0ABQ8VGG7</accession>
<protein>
    <recommendedName>
        <fullName evidence="4">Secreted protein</fullName>
    </recommendedName>
</protein>
<evidence type="ECO:0000313" key="3">
    <source>
        <dbReference type="Proteomes" id="UP001150217"/>
    </source>
</evidence>
<evidence type="ECO:0000313" key="2">
    <source>
        <dbReference type="EMBL" id="KAJ4493334.1"/>
    </source>
</evidence>
<name>A0ABQ8VGG7_9AGAR</name>